<dbReference type="AlphaFoldDB" id="A0A4Y2SVC4"/>
<accession>A0A4Y2SVC4</accession>
<dbReference type="Pfam" id="PF14529">
    <property type="entry name" value="Exo_endo_phos_2"/>
    <property type="match status" value="1"/>
</dbReference>
<dbReference type="InterPro" id="IPR002156">
    <property type="entry name" value="RNaseH_domain"/>
</dbReference>
<evidence type="ECO:0000256" key="1">
    <source>
        <dbReference type="SAM" id="MobiDB-lite"/>
    </source>
</evidence>
<dbReference type="CDD" id="cd09077">
    <property type="entry name" value="R1-I-EN"/>
    <property type="match status" value="1"/>
</dbReference>
<evidence type="ECO:0000313" key="4">
    <source>
        <dbReference type="EMBL" id="GBN91931.1"/>
    </source>
</evidence>
<proteinExistence type="predicted"/>
<protein>
    <recommendedName>
        <fullName evidence="6">Retrovirus-related Pol polyprotein from type-1 retrotransposable element R1</fullName>
    </recommendedName>
</protein>
<dbReference type="GO" id="GO:0071897">
    <property type="term" value="P:DNA biosynthetic process"/>
    <property type="evidence" value="ECO:0007669"/>
    <property type="project" value="UniProtKB-ARBA"/>
</dbReference>
<dbReference type="Gene3D" id="3.60.10.10">
    <property type="entry name" value="Endonuclease/exonuclease/phosphatase"/>
    <property type="match status" value="1"/>
</dbReference>
<dbReference type="InterPro" id="IPR043502">
    <property type="entry name" value="DNA/RNA_pol_sf"/>
</dbReference>
<dbReference type="PANTHER" id="PTHR33481">
    <property type="entry name" value="REVERSE TRANSCRIPTASE"/>
    <property type="match status" value="1"/>
</dbReference>
<sequence length="1176" mass="133988">MSNTTFKEIKCVQLNLHHSIAATKNIIQRAKDQEISIACVQELYQMRGVPVGIPAHAKFFFSGRDNLKAGVIIFNKDLCTMKVFTSRNVVAVTIQVQNRSVLVISAYCPPSEDLEDTLHEIENCLQFPHDGAIIASDLNAKSPVWGGNTQDERGSLLLEFTLSKGLTVINEENSPPTFDGSTGRSWIDTTIVNAFLLERISKWKVDAEPTGSDHNSISYSLYTGNPRKRKSNRYRLANLDPGELRIALSKDLANLKFSEHNNIDDQIAHFLETLNKACRKSRPMGKTVPKKNDWWSKHLILLRSKVRTAKRRLFKAKDARDIRYLRSKVAEALYRFSLNTAKREDWEDKCESVTVEDPFGVHFEVAKNPDARFFQLSTLKKADGNLTANINEAIRLLLNYHFPLDTGPDSPQQARIRQDSKSAPPFHQDPPFSIPEVDAAIKNIRSKKAPGPDGFYGDIIKEAYASNKQFIVDIFNFCLKTGYFPKRWKRAQVVMFVKPNKEDSDPSAYRPICLLDALGKALDKLITQRVLFHLHRTGFLHPNQYGFLPGRSAPEAILELKKWIQDAKKEEKHSIVISLDVKSAFSRVWWPMVLHILKKSKCPSNLFQLISSFLDDRSVFLEYDGHTTNHSFSIGCPQGSNSGPLYWILVADEALKIDFEPDVRLLAYADDFYLFIAATGKQHFQAKVTRAMEQLDQWSKKAKVSFAHEKTKLTPFAKKGRYKHPLYCSYAGNSFKLERNLRMLGVIIDDRLNGLPHIDFVGGRMLRILNRLTIAKHRRGLSGKVLKVLYKRALERILVYAAPAWWTGTASQKTRLLSIQRKVLLAVTGAFRTTSTVALQIASGIEPIDLVCDLESAWYHIKKSHVDLHLFGVEVEGTKMEKACTILSHPGSWKPVQWDKDIIASDLIVYTDGSKLEGQVGAAFCVMNEDIRQEHQYRLSDHCSVFQAEAVAIQNAIKWKKNNYPSAKCHIHTDSLSVLMALQNHNINHELIHWIRHHLDESIALHWVKAHIGIEGNETADRAAKAAATKSTVDTPLGTPQISVKRQLKDLLSAEWQRKWDRNGENGRFTHAIFPKVSRSRCLFNTYDIQAVSNHGLCPQYLRRFNLRSCSCRCGEDERDDIHHYIFTCPLLGHLRRRIKQGDDILRILSHPVLKEEMRMLLRTVYLNEPNIFQEH</sequence>
<evidence type="ECO:0000259" key="3">
    <source>
        <dbReference type="PROSITE" id="PS50879"/>
    </source>
</evidence>
<evidence type="ECO:0008006" key="6">
    <source>
        <dbReference type="Google" id="ProtNLM"/>
    </source>
</evidence>
<feature type="domain" description="Reverse transcriptase" evidence="2">
    <location>
        <begin position="477"/>
        <end position="748"/>
    </location>
</feature>
<dbReference type="SUPFAM" id="SSF53098">
    <property type="entry name" value="Ribonuclease H-like"/>
    <property type="match status" value="1"/>
</dbReference>
<dbReference type="GO" id="GO:0042575">
    <property type="term" value="C:DNA polymerase complex"/>
    <property type="evidence" value="ECO:0007669"/>
    <property type="project" value="UniProtKB-ARBA"/>
</dbReference>
<keyword evidence="5" id="KW-1185">Reference proteome</keyword>
<organism evidence="4 5">
    <name type="scientific">Araneus ventricosus</name>
    <name type="common">Orbweaver spider</name>
    <name type="synonym">Epeira ventricosa</name>
    <dbReference type="NCBI Taxonomy" id="182803"/>
    <lineage>
        <taxon>Eukaryota</taxon>
        <taxon>Metazoa</taxon>
        <taxon>Ecdysozoa</taxon>
        <taxon>Arthropoda</taxon>
        <taxon>Chelicerata</taxon>
        <taxon>Arachnida</taxon>
        <taxon>Araneae</taxon>
        <taxon>Araneomorphae</taxon>
        <taxon>Entelegynae</taxon>
        <taxon>Araneoidea</taxon>
        <taxon>Araneidae</taxon>
        <taxon>Araneus</taxon>
    </lineage>
</organism>
<dbReference type="PANTHER" id="PTHR33481:SF1">
    <property type="entry name" value="ENDONUCLEASE_EXONUCLEASE_PHOSPHATASE DOMAIN-CONTAINING PROTEIN-RELATED"/>
    <property type="match status" value="1"/>
</dbReference>
<evidence type="ECO:0000313" key="5">
    <source>
        <dbReference type="Proteomes" id="UP000499080"/>
    </source>
</evidence>
<gene>
    <name evidence="4" type="primary">R1A1-elementORF2_364</name>
    <name evidence="4" type="ORF">AVEN_235981_1</name>
</gene>
<dbReference type="SUPFAM" id="SSF56219">
    <property type="entry name" value="DNase I-like"/>
    <property type="match status" value="1"/>
</dbReference>
<dbReference type="CDD" id="cd09276">
    <property type="entry name" value="Rnase_HI_RT_non_LTR"/>
    <property type="match status" value="1"/>
</dbReference>
<dbReference type="InterPro" id="IPR012337">
    <property type="entry name" value="RNaseH-like_sf"/>
</dbReference>
<dbReference type="InterPro" id="IPR036691">
    <property type="entry name" value="Endo/exonu/phosph_ase_sf"/>
</dbReference>
<dbReference type="EMBL" id="BGPR01024129">
    <property type="protein sequence ID" value="GBN91931.1"/>
    <property type="molecule type" value="Genomic_DNA"/>
</dbReference>
<feature type="region of interest" description="Disordered" evidence="1">
    <location>
        <begin position="408"/>
        <end position="429"/>
    </location>
</feature>
<dbReference type="InterPro" id="IPR005135">
    <property type="entry name" value="Endo/exonuclease/phosphatase"/>
</dbReference>
<dbReference type="InterPro" id="IPR000477">
    <property type="entry name" value="RT_dom"/>
</dbReference>
<comment type="caution">
    <text evidence="4">The sequence shown here is derived from an EMBL/GenBank/DDBJ whole genome shotgun (WGS) entry which is preliminary data.</text>
</comment>
<dbReference type="Pfam" id="PF00078">
    <property type="entry name" value="RVT_1"/>
    <property type="match status" value="1"/>
</dbReference>
<dbReference type="Gene3D" id="3.30.420.10">
    <property type="entry name" value="Ribonuclease H-like superfamily/Ribonuclease H"/>
    <property type="match status" value="1"/>
</dbReference>
<dbReference type="PROSITE" id="PS50878">
    <property type="entry name" value="RT_POL"/>
    <property type="match status" value="1"/>
</dbReference>
<dbReference type="CDD" id="cd01650">
    <property type="entry name" value="RT_nLTR_like"/>
    <property type="match status" value="1"/>
</dbReference>
<evidence type="ECO:0000259" key="2">
    <source>
        <dbReference type="PROSITE" id="PS50878"/>
    </source>
</evidence>
<dbReference type="Pfam" id="PF00075">
    <property type="entry name" value="RNase_H"/>
    <property type="match status" value="1"/>
</dbReference>
<reference evidence="4 5" key="1">
    <citation type="journal article" date="2019" name="Sci. Rep.">
        <title>Orb-weaving spider Araneus ventricosus genome elucidates the spidroin gene catalogue.</title>
        <authorList>
            <person name="Kono N."/>
            <person name="Nakamura H."/>
            <person name="Ohtoshi R."/>
            <person name="Moran D.A.P."/>
            <person name="Shinohara A."/>
            <person name="Yoshida Y."/>
            <person name="Fujiwara M."/>
            <person name="Mori M."/>
            <person name="Tomita M."/>
            <person name="Arakawa K."/>
        </authorList>
    </citation>
    <scope>NUCLEOTIDE SEQUENCE [LARGE SCALE GENOMIC DNA]</scope>
</reference>
<dbReference type="InterPro" id="IPR036397">
    <property type="entry name" value="RNaseH_sf"/>
</dbReference>
<dbReference type="OrthoDB" id="411871at2759"/>
<dbReference type="PROSITE" id="PS50879">
    <property type="entry name" value="RNASE_H_1"/>
    <property type="match status" value="1"/>
</dbReference>
<dbReference type="GO" id="GO:0004523">
    <property type="term" value="F:RNA-DNA hybrid ribonuclease activity"/>
    <property type="evidence" value="ECO:0007669"/>
    <property type="project" value="InterPro"/>
</dbReference>
<dbReference type="Proteomes" id="UP000499080">
    <property type="component" value="Unassembled WGS sequence"/>
</dbReference>
<feature type="domain" description="RNase H type-1" evidence="3">
    <location>
        <begin position="903"/>
        <end position="1029"/>
    </location>
</feature>
<dbReference type="GO" id="GO:0003676">
    <property type="term" value="F:nucleic acid binding"/>
    <property type="evidence" value="ECO:0007669"/>
    <property type="project" value="InterPro"/>
</dbReference>
<dbReference type="SUPFAM" id="SSF56672">
    <property type="entry name" value="DNA/RNA polymerases"/>
    <property type="match status" value="1"/>
</dbReference>
<name>A0A4Y2SVC4_ARAVE</name>